<sequence>MDCSEEYIKMEMECESKKSLRRGRPCSRQTGILVLLGTVCMIIFMILNSVIFSNQSRKFSVLESWMNSHTSDLTSVKSEFQTT</sequence>
<proteinExistence type="predicted"/>
<comment type="caution">
    <text evidence="2">The sequence shown here is derived from an EMBL/GenBank/DDBJ whole genome shotgun (WGS) entry which is preliminary data.</text>
</comment>
<dbReference type="EMBL" id="JAWDJR010000005">
    <property type="protein sequence ID" value="KAK9975351.1"/>
    <property type="molecule type" value="Genomic_DNA"/>
</dbReference>
<protein>
    <submittedName>
        <fullName evidence="2">Uncharacterized protein</fullName>
    </submittedName>
</protein>
<dbReference type="Proteomes" id="UP001479290">
    <property type="component" value="Unassembled WGS sequence"/>
</dbReference>
<evidence type="ECO:0000313" key="2">
    <source>
        <dbReference type="EMBL" id="KAK9975351.1"/>
    </source>
</evidence>
<name>A0AAW2ANQ9_CULAL</name>
<gene>
    <name evidence="2" type="ORF">ABG768_023402</name>
</gene>
<feature type="transmembrane region" description="Helical" evidence="1">
    <location>
        <begin position="31"/>
        <end position="52"/>
    </location>
</feature>
<accession>A0AAW2ANQ9</accession>
<dbReference type="AlphaFoldDB" id="A0AAW2ANQ9"/>
<keyword evidence="1" id="KW-1133">Transmembrane helix</keyword>
<keyword evidence="1" id="KW-0812">Transmembrane</keyword>
<keyword evidence="3" id="KW-1185">Reference proteome</keyword>
<organism evidence="2 3">
    <name type="scientific">Culter alburnus</name>
    <name type="common">Topmouth culter</name>
    <dbReference type="NCBI Taxonomy" id="194366"/>
    <lineage>
        <taxon>Eukaryota</taxon>
        <taxon>Metazoa</taxon>
        <taxon>Chordata</taxon>
        <taxon>Craniata</taxon>
        <taxon>Vertebrata</taxon>
        <taxon>Euteleostomi</taxon>
        <taxon>Actinopterygii</taxon>
        <taxon>Neopterygii</taxon>
        <taxon>Teleostei</taxon>
        <taxon>Ostariophysi</taxon>
        <taxon>Cypriniformes</taxon>
        <taxon>Xenocyprididae</taxon>
        <taxon>Xenocypridinae</taxon>
        <taxon>Culter</taxon>
    </lineage>
</organism>
<keyword evidence="1" id="KW-0472">Membrane</keyword>
<reference evidence="2 3" key="1">
    <citation type="submission" date="2024-05" db="EMBL/GenBank/DDBJ databases">
        <title>A high-quality chromosomal-level genome assembly of Topmouth culter (Culter alburnus).</title>
        <authorList>
            <person name="Zhao H."/>
        </authorList>
    </citation>
    <scope>NUCLEOTIDE SEQUENCE [LARGE SCALE GENOMIC DNA]</scope>
    <source>
        <strain evidence="2">CATC2023</strain>
        <tissue evidence="2">Muscle</tissue>
    </source>
</reference>
<feature type="non-terminal residue" evidence="2">
    <location>
        <position position="83"/>
    </location>
</feature>
<evidence type="ECO:0000256" key="1">
    <source>
        <dbReference type="SAM" id="Phobius"/>
    </source>
</evidence>
<evidence type="ECO:0000313" key="3">
    <source>
        <dbReference type="Proteomes" id="UP001479290"/>
    </source>
</evidence>